<dbReference type="PROSITE" id="PS01036">
    <property type="entry name" value="HSP70_3"/>
    <property type="match status" value="1"/>
</dbReference>
<evidence type="ECO:0000256" key="2">
    <source>
        <dbReference type="ARBA" id="ARBA00022553"/>
    </source>
</evidence>
<keyword evidence="3 7" id="KW-0547">Nucleotide-binding</keyword>
<organism evidence="11 12">
    <name type="scientific">Corynebacterium accolens</name>
    <dbReference type="NCBI Taxonomy" id="38284"/>
    <lineage>
        <taxon>Bacteria</taxon>
        <taxon>Bacillati</taxon>
        <taxon>Actinomycetota</taxon>
        <taxon>Actinomycetes</taxon>
        <taxon>Mycobacteriales</taxon>
        <taxon>Corynebacteriaceae</taxon>
        <taxon>Corynebacterium</taxon>
    </lineage>
</organism>
<feature type="compositionally biased region" description="Acidic residues" evidence="10">
    <location>
        <begin position="602"/>
        <end position="614"/>
    </location>
</feature>
<keyword evidence="5 7" id="KW-0346">Stress response</keyword>
<dbReference type="Proteomes" id="UP000218690">
    <property type="component" value="Unassembled WGS sequence"/>
</dbReference>
<evidence type="ECO:0000256" key="9">
    <source>
        <dbReference type="SAM" id="Coils"/>
    </source>
</evidence>
<evidence type="ECO:0000313" key="11">
    <source>
        <dbReference type="EMBL" id="PCC82414.1"/>
    </source>
</evidence>
<dbReference type="SUPFAM" id="SSF100934">
    <property type="entry name" value="Heat shock protein 70kD (HSP70), C-terminal subdomain"/>
    <property type="match status" value="1"/>
</dbReference>
<dbReference type="FunFam" id="2.60.34.10:FF:000014">
    <property type="entry name" value="Chaperone protein DnaK HSP70"/>
    <property type="match status" value="1"/>
</dbReference>
<sequence>MGRAVGIDLGTTNSVVSVLEGGEATVIANSEGARTTPSVVAFAKNGEILVGQSAKNQAVTNVDRTIRSVKRHIGTDWTIDIDDKKYTPQEISARTLMKLKRDAEAYLGEDVTDAVITVPAYFEDSQRQATKEAGQIAGLNVLRIVNEPTAAALAYGLEKGEQEQTILVFDLGGGTFDVSLLEIGDGVVEVMATAGDNQLGGDDWDQRIVDWLVEKFKSANGIDLTKDKMALQRLREAAEKAKIELSSSQSANINLPYITVDSEKNPLFLDETLSRTEFQKITQDLLDRTKAPFNQVIKDAGLSLSEVDHVVLVGGSTRMPAVSELVKELTGREPNKGVNPDEVVAVGAALQAGVLRGEVKDVLLLDVTPLSLGIETKGGVMTKLIERNTTIPTKKSETFTTAEDNQPSVQIQVFQGEREMASANKLLGSFELGGIAPAPRGVPQIEVTFDIDANGIVSVSAKDKGTGKENTIKIQDGSGLSQEEIDRMVKDAEAHAEEDKKRREEQELRNQAESTSYQTRKFLDENSDKVSEDVKTQVTEAADAVDEALKGDDIEAIKSAVEKLGTVSQEMGKQIYEAQAAEAGAEGAAAGAESDPNVVDAEVVDEDETKDGDK</sequence>
<dbReference type="GO" id="GO:0140662">
    <property type="term" value="F:ATP-dependent protein folding chaperone"/>
    <property type="evidence" value="ECO:0007669"/>
    <property type="project" value="InterPro"/>
</dbReference>
<dbReference type="AlphaFoldDB" id="A0A2A4AJ69"/>
<dbReference type="InterPro" id="IPR043129">
    <property type="entry name" value="ATPase_NBD"/>
</dbReference>
<dbReference type="Gene3D" id="3.30.420.40">
    <property type="match status" value="2"/>
</dbReference>
<dbReference type="HAMAP" id="MF_00332">
    <property type="entry name" value="DnaK"/>
    <property type="match status" value="1"/>
</dbReference>
<evidence type="ECO:0000256" key="6">
    <source>
        <dbReference type="ARBA" id="ARBA00023186"/>
    </source>
</evidence>
<dbReference type="InterPro" id="IPR029047">
    <property type="entry name" value="HSP70_peptide-bd_sf"/>
</dbReference>
<dbReference type="FunFam" id="1.20.1270.10:FF:000001">
    <property type="entry name" value="Molecular chaperone DnaK"/>
    <property type="match status" value="1"/>
</dbReference>
<reference evidence="11 12" key="1">
    <citation type="submission" date="2017-09" db="EMBL/GenBank/DDBJ databases">
        <title>Draft Genome Sequence of Corynebacterium accolens AH4003.</title>
        <authorList>
            <person name="Chen Y."/>
            <person name="Oosthuysen W.F."/>
            <person name="Kelley S."/>
            <person name="Horswill A."/>
        </authorList>
    </citation>
    <scope>NUCLEOTIDE SEQUENCE [LARGE SCALE GENOMIC DNA]</scope>
    <source>
        <strain evidence="11 12">AH4003</strain>
    </source>
</reference>
<name>A0A2A4AJ69_9CORY</name>
<dbReference type="InterPro" id="IPR013126">
    <property type="entry name" value="Hsp_70_fam"/>
</dbReference>
<dbReference type="GO" id="GO:0051082">
    <property type="term" value="F:unfolded protein binding"/>
    <property type="evidence" value="ECO:0007669"/>
    <property type="project" value="InterPro"/>
</dbReference>
<feature type="coiled-coil region" evidence="9">
    <location>
        <begin position="224"/>
        <end position="251"/>
    </location>
</feature>
<evidence type="ECO:0000256" key="10">
    <source>
        <dbReference type="SAM" id="MobiDB-lite"/>
    </source>
</evidence>
<feature type="modified residue" description="Phosphothreonine; by autocatalysis" evidence="7">
    <location>
        <position position="175"/>
    </location>
</feature>
<dbReference type="Gene3D" id="1.20.1270.10">
    <property type="match status" value="1"/>
</dbReference>
<keyword evidence="9" id="KW-0175">Coiled coil</keyword>
<dbReference type="Gene3D" id="3.90.640.10">
    <property type="entry name" value="Actin, Chain A, domain 4"/>
    <property type="match status" value="1"/>
</dbReference>
<dbReference type="PROSITE" id="PS00297">
    <property type="entry name" value="HSP70_1"/>
    <property type="match status" value="1"/>
</dbReference>
<evidence type="ECO:0000256" key="1">
    <source>
        <dbReference type="ARBA" id="ARBA00007381"/>
    </source>
</evidence>
<accession>A0A2A4AJ69</accession>
<dbReference type="PANTHER" id="PTHR19375">
    <property type="entry name" value="HEAT SHOCK PROTEIN 70KDA"/>
    <property type="match status" value="1"/>
</dbReference>
<dbReference type="PROSITE" id="PS00329">
    <property type="entry name" value="HSP70_2"/>
    <property type="match status" value="1"/>
</dbReference>
<comment type="function">
    <text evidence="7">Acts as a chaperone.</text>
</comment>
<comment type="caution">
    <text evidence="11">The sequence shown here is derived from an EMBL/GenBank/DDBJ whole genome shotgun (WGS) entry which is preliminary data.</text>
</comment>
<dbReference type="NCBIfam" id="TIGR02350">
    <property type="entry name" value="prok_dnaK"/>
    <property type="match status" value="1"/>
</dbReference>
<feature type="compositionally biased region" description="Low complexity" evidence="10">
    <location>
        <begin position="581"/>
        <end position="601"/>
    </location>
</feature>
<dbReference type="FunFam" id="3.30.420.40:FF:000071">
    <property type="entry name" value="Molecular chaperone DnaK"/>
    <property type="match status" value="1"/>
</dbReference>
<keyword evidence="2 7" id="KW-0597">Phosphoprotein</keyword>
<dbReference type="FunFam" id="3.90.640.10:FF:000003">
    <property type="entry name" value="Molecular chaperone DnaK"/>
    <property type="match status" value="1"/>
</dbReference>
<feature type="compositionally biased region" description="Basic and acidic residues" evidence="10">
    <location>
        <begin position="492"/>
        <end position="510"/>
    </location>
</feature>
<proteinExistence type="evidence at transcript level"/>
<feature type="region of interest" description="Disordered" evidence="10">
    <location>
        <begin position="581"/>
        <end position="614"/>
    </location>
</feature>
<evidence type="ECO:0000256" key="3">
    <source>
        <dbReference type="ARBA" id="ARBA00022741"/>
    </source>
</evidence>
<dbReference type="SUPFAM" id="SSF53067">
    <property type="entry name" value="Actin-like ATPase domain"/>
    <property type="match status" value="2"/>
</dbReference>
<evidence type="ECO:0000256" key="5">
    <source>
        <dbReference type="ARBA" id="ARBA00023016"/>
    </source>
</evidence>
<dbReference type="InterPro" id="IPR012725">
    <property type="entry name" value="Chaperone_DnaK"/>
</dbReference>
<dbReference type="SUPFAM" id="SSF100920">
    <property type="entry name" value="Heat shock protein 70kD (HSP70), peptide-binding domain"/>
    <property type="match status" value="1"/>
</dbReference>
<gene>
    <name evidence="7" type="primary">dnaK</name>
    <name evidence="11" type="ORF">COM45_08910</name>
</gene>
<feature type="region of interest" description="Disordered" evidence="10">
    <location>
        <begin position="492"/>
        <end position="531"/>
    </location>
</feature>
<dbReference type="NCBIfam" id="NF001413">
    <property type="entry name" value="PRK00290.1"/>
    <property type="match status" value="1"/>
</dbReference>
<dbReference type="EMBL" id="NWBP01000025">
    <property type="protein sequence ID" value="PCC82414.1"/>
    <property type="molecule type" value="Genomic_DNA"/>
</dbReference>
<dbReference type="Pfam" id="PF00012">
    <property type="entry name" value="HSP70"/>
    <property type="match status" value="1"/>
</dbReference>
<dbReference type="GO" id="GO:0005524">
    <property type="term" value="F:ATP binding"/>
    <property type="evidence" value="ECO:0007669"/>
    <property type="project" value="UniProtKB-UniRule"/>
</dbReference>
<dbReference type="InterPro" id="IPR029048">
    <property type="entry name" value="HSP70_C_sf"/>
</dbReference>
<evidence type="ECO:0000256" key="8">
    <source>
        <dbReference type="RuleBase" id="RU003322"/>
    </source>
</evidence>
<keyword evidence="4 7" id="KW-0067">ATP-binding</keyword>
<evidence type="ECO:0000256" key="4">
    <source>
        <dbReference type="ARBA" id="ARBA00022840"/>
    </source>
</evidence>
<dbReference type="PRINTS" id="PR00301">
    <property type="entry name" value="HEATSHOCK70"/>
</dbReference>
<keyword evidence="6 7" id="KW-0143">Chaperone</keyword>
<evidence type="ECO:0000256" key="7">
    <source>
        <dbReference type="HAMAP-Rule" id="MF_00332"/>
    </source>
</evidence>
<dbReference type="InterPro" id="IPR018181">
    <property type="entry name" value="Heat_shock_70_CS"/>
</dbReference>
<comment type="similarity">
    <text evidence="1 7 8">Belongs to the heat shock protein 70 family.</text>
</comment>
<feature type="compositionally biased region" description="Basic and acidic residues" evidence="10">
    <location>
        <begin position="521"/>
        <end position="531"/>
    </location>
</feature>
<evidence type="ECO:0000313" key="12">
    <source>
        <dbReference type="Proteomes" id="UP000218690"/>
    </source>
</evidence>
<comment type="induction">
    <text evidence="7">By stress conditions e.g. heat shock.</text>
</comment>
<dbReference type="Gene3D" id="2.60.34.10">
    <property type="entry name" value="Substrate Binding Domain Of DNAk, Chain A, domain 1"/>
    <property type="match status" value="1"/>
</dbReference>
<dbReference type="CDD" id="cd10234">
    <property type="entry name" value="ASKHA_NBD_HSP70_DnaK-like"/>
    <property type="match status" value="1"/>
</dbReference>
<protein>
    <recommendedName>
        <fullName evidence="7">Chaperone protein DnaK</fullName>
    </recommendedName>
    <alternativeName>
        <fullName evidence="7">HSP70</fullName>
    </alternativeName>
    <alternativeName>
        <fullName evidence="7">Heat shock 70 kDa protein</fullName>
    </alternativeName>
    <alternativeName>
        <fullName evidence="7">Heat shock protein 70</fullName>
    </alternativeName>
</protein>